<organism evidence="1 2">
    <name type="scientific">Pedobacter vanadiisoli</name>
    <dbReference type="NCBI Taxonomy" id="1761975"/>
    <lineage>
        <taxon>Bacteria</taxon>
        <taxon>Pseudomonadati</taxon>
        <taxon>Bacteroidota</taxon>
        <taxon>Sphingobacteriia</taxon>
        <taxon>Sphingobacteriales</taxon>
        <taxon>Sphingobacteriaceae</taxon>
        <taxon>Pedobacter</taxon>
    </lineage>
</organism>
<keyword evidence="2" id="KW-1185">Reference proteome</keyword>
<protein>
    <submittedName>
        <fullName evidence="1">Class I lanthipeptide</fullName>
    </submittedName>
</protein>
<reference evidence="2" key="1">
    <citation type="journal article" date="2019" name="Int. J. Syst. Evol. Microbiol.">
        <title>The Global Catalogue of Microorganisms (GCM) 10K type strain sequencing project: providing services to taxonomists for standard genome sequencing and annotation.</title>
        <authorList>
            <consortium name="The Broad Institute Genomics Platform"/>
            <consortium name="The Broad Institute Genome Sequencing Center for Infectious Disease"/>
            <person name="Wu L."/>
            <person name="Ma J."/>
        </authorList>
    </citation>
    <scope>NUCLEOTIDE SEQUENCE [LARGE SCALE GENOMIC DNA]</scope>
    <source>
        <strain evidence="2">KCTC 42866</strain>
    </source>
</reference>
<dbReference type="InterPro" id="IPR058238">
    <property type="entry name" value="Lant_leader_dom"/>
</dbReference>
<proteinExistence type="predicted"/>
<evidence type="ECO:0000313" key="1">
    <source>
        <dbReference type="EMBL" id="MFD2584909.1"/>
    </source>
</evidence>
<gene>
    <name evidence="1" type="ORF">ACFSR6_20600</name>
</gene>
<dbReference type="NCBIfam" id="NF038153">
    <property type="entry name" value="lant_leader_L1a"/>
    <property type="match status" value="1"/>
</dbReference>
<dbReference type="Proteomes" id="UP001597461">
    <property type="component" value="Unassembled WGS sequence"/>
</dbReference>
<dbReference type="RefSeq" id="WP_379082460.1">
    <property type="nucleotide sequence ID" value="NZ_JBHULL010000043.1"/>
</dbReference>
<name>A0ABW5MP21_9SPHI</name>
<evidence type="ECO:0000313" key="2">
    <source>
        <dbReference type="Proteomes" id="UP001597461"/>
    </source>
</evidence>
<accession>A0ABW5MP21</accession>
<sequence length="56" mass="6168">MKKVKLSNKAQLEKEIIAELSEDQLKEIQGGNAIAFSCWADSCKGPTKEEQDAISD</sequence>
<comment type="caution">
    <text evidence="1">The sequence shown here is derived from an EMBL/GenBank/DDBJ whole genome shotgun (WGS) entry which is preliminary data.</text>
</comment>
<dbReference type="EMBL" id="JBHULL010000043">
    <property type="protein sequence ID" value="MFD2584909.1"/>
    <property type="molecule type" value="Genomic_DNA"/>
</dbReference>